<proteinExistence type="predicted"/>
<gene>
    <name evidence="1" type="ORF">ACCO45_013028</name>
</gene>
<comment type="caution">
    <text evidence="1">The sequence shown here is derived from an EMBL/GenBank/DDBJ whole genome shotgun (WGS) entry which is preliminary data.</text>
</comment>
<reference evidence="1" key="1">
    <citation type="submission" date="2024-12" db="EMBL/GenBank/DDBJ databases">
        <title>Comparative genomics and development of molecular markers within Purpureocillium lilacinum and among Purpureocillium species.</title>
        <authorList>
            <person name="Yeh Z.-Y."/>
            <person name="Ni N.-T."/>
            <person name="Lo P.-H."/>
            <person name="Mushyakhwo K."/>
            <person name="Lin C.-F."/>
            <person name="Nai Y.-S."/>
        </authorList>
    </citation>
    <scope>NUCLEOTIDE SEQUENCE</scope>
    <source>
        <strain evidence="1">NCHU-NPUST-175</strain>
    </source>
</reference>
<dbReference type="EMBL" id="JBGNUJ010000012">
    <property type="protein sequence ID" value="KAL3953085.1"/>
    <property type="molecule type" value="Genomic_DNA"/>
</dbReference>
<keyword evidence="2" id="KW-1185">Reference proteome</keyword>
<evidence type="ECO:0000313" key="1">
    <source>
        <dbReference type="EMBL" id="KAL3953085.1"/>
    </source>
</evidence>
<dbReference type="Proteomes" id="UP001638806">
    <property type="component" value="Unassembled WGS sequence"/>
</dbReference>
<name>A0ACC4D9P7_PURLI</name>
<organism evidence="1 2">
    <name type="scientific">Purpureocillium lilacinum</name>
    <name type="common">Paecilomyces lilacinus</name>
    <dbReference type="NCBI Taxonomy" id="33203"/>
    <lineage>
        <taxon>Eukaryota</taxon>
        <taxon>Fungi</taxon>
        <taxon>Dikarya</taxon>
        <taxon>Ascomycota</taxon>
        <taxon>Pezizomycotina</taxon>
        <taxon>Sordariomycetes</taxon>
        <taxon>Hypocreomycetidae</taxon>
        <taxon>Hypocreales</taxon>
        <taxon>Ophiocordycipitaceae</taxon>
        <taxon>Purpureocillium</taxon>
    </lineage>
</organism>
<sequence>MGDDRAASRRLVVSAEKAVEERKIKIEKQKQYRADSGQHRMGGNKRKPPYPRTRCSMPGCTARSDPEADGDGTQPVYLIHPSVQTATPASHDRPTQTESANGVPGGHQWLMRCPAAWQAWAGTGVEAGSFGILGGTVVPAFGLESTLPWRQSFSGCALSPNGTGSMQVALQFTGI</sequence>
<accession>A0ACC4D9P7</accession>
<protein>
    <submittedName>
        <fullName evidence="1">Uncharacterized protein</fullName>
    </submittedName>
</protein>
<evidence type="ECO:0000313" key="2">
    <source>
        <dbReference type="Proteomes" id="UP001638806"/>
    </source>
</evidence>